<sequence length="107" mass="11647">MRATSMFYRCPHCQAPSTIRHSAQSSAILREMIYQCTDAECGHTFVVHAEAVRTLSPSAKPDPLVYLPISENTRRAVTEQPSIAQPGGAPGVRVAAKMKEARRAAPL</sequence>
<dbReference type="Proteomes" id="UP001595693">
    <property type="component" value="Unassembled WGS sequence"/>
</dbReference>
<name>A0ABV8DDC1_9BURK</name>
<comment type="caution">
    <text evidence="2">The sequence shown here is derived from an EMBL/GenBank/DDBJ whole genome shotgun (WGS) entry which is preliminary data.</text>
</comment>
<protein>
    <submittedName>
        <fullName evidence="2">Ogr/Delta-like zinc finger family protein</fullName>
    </submittedName>
</protein>
<gene>
    <name evidence="2" type="ORF">ACFOW3_17255</name>
</gene>
<evidence type="ECO:0000313" key="2">
    <source>
        <dbReference type="EMBL" id="MFC3936365.1"/>
    </source>
</evidence>
<dbReference type="EMBL" id="JBHSAJ010000052">
    <property type="protein sequence ID" value="MFC3936365.1"/>
    <property type="molecule type" value="Genomic_DNA"/>
</dbReference>
<keyword evidence="3" id="KW-1185">Reference proteome</keyword>
<feature type="domain" description="Zinc finger Ogr/Delta-type" evidence="1">
    <location>
        <begin position="9"/>
        <end position="55"/>
    </location>
</feature>
<dbReference type="Pfam" id="PF04606">
    <property type="entry name" value="Ogr_Delta"/>
    <property type="match status" value="1"/>
</dbReference>
<dbReference type="InterPro" id="IPR007684">
    <property type="entry name" value="Znf_Ogr/Delta"/>
</dbReference>
<evidence type="ECO:0000313" key="3">
    <source>
        <dbReference type="Proteomes" id="UP001595693"/>
    </source>
</evidence>
<proteinExistence type="predicted"/>
<dbReference type="RefSeq" id="WP_082437446.1">
    <property type="nucleotide sequence ID" value="NZ_JAMXAX010000032.1"/>
</dbReference>
<organism evidence="2 3">
    <name type="scientific">Acidovorax facilis</name>
    <dbReference type="NCBI Taxonomy" id="12917"/>
    <lineage>
        <taxon>Bacteria</taxon>
        <taxon>Pseudomonadati</taxon>
        <taxon>Pseudomonadota</taxon>
        <taxon>Betaproteobacteria</taxon>
        <taxon>Burkholderiales</taxon>
        <taxon>Comamonadaceae</taxon>
        <taxon>Acidovorax</taxon>
    </lineage>
</organism>
<accession>A0ABV8DDC1</accession>
<reference evidence="3" key="1">
    <citation type="journal article" date="2019" name="Int. J. Syst. Evol. Microbiol.">
        <title>The Global Catalogue of Microorganisms (GCM) 10K type strain sequencing project: providing services to taxonomists for standard genome sequencing and annotation.</title>
        <authorList>
            <consortium name="The Broad Institute Genomics Platform"/>
            <consortium name="The Broad Institute Genome Sequencing Center for Infectious Disease"/>
            <person name="Wu L."/>
            <person name="Ma J."/>
        </authorList>
    </citation>
    <scope>NUCLEOTIDE SEQUENCE [LARGE SCALE GENOMIC DNA]</scope>
    <source>
        <strain evidence="3">CCUG 2113</strain>
    </source>
</reference>
<evidence type="ECO:0000259" key="1">
    <source>
        <dbReference type="Pfam" id="PF04606"/>
    </source>
</evidence>